<feature type="domain" description="Elongation factor G-binding protein N-terminal" evidence="1">
    <location>
        <begin position="4"/>
        <end position="85"/>
    </location>
</feature>
<keyword evidence="3" id="KW-1185">Reference proteome</keyword>
<reference evidence="3" key="1">
    <citation type="submission" date="2016-10" db="EMBL/GenBank/DDBJ databases">
        <authorList>
            <person name="Varghese N."/>
            <person name="Submissions S."/>
        </authorList>
    </citation>
    <scope>NUCLEOTIDE SEQUENCE [LARGE SCALE GENOMIC DNA]</scope>
    <source>
        <strain evidence="3">DSM 4771</strain>
    </source>
</reference>
<name>A0A1G8U8M9_9BACI</name>
<keyword evidence="2" id="KW-0863">Zinc-finger</keyword>
<sequence length="208" mass="24274">MEAFIRSDQFHYIQKQVGHIVQTNALINDKEMVQTVQAMARDKMSSVFEGLTELQQRVLEGITYLEDRTDAEMFYARILPLVQSFRMPSDEEVKGLFPYLLKVKPPVLGKNVDARDMTYLSWFDPGLDRKFIVTYRDGELVGMEGSFTYTGQKNICSICHEHEHVGLFVTDTTEFRRKGNYVCKDSIKCNQNMTTREHLYNFMDDLKR</sequence>
<evidence type="ECO:0000313" key="3">
    <source>
        <dbReference type="Proteomes" id="UP000199225"/>
    </source>
</evidence>
<dbReference type="InterPro" id="IPR038344">
    <property type="entry name" value="EF-G_N_sf"/>
</dbReference>
<evidence type="ECO:0000259" key="1">
    <source>
        <dbReference type="Pfam" id="PF07299"/>
    </source>
</evidence>
<evidence type="ECO:0000313" key="2">
    <source>
        <dbReference type="EMBL" id="SDJ50132.1"/>
    </source>
</evidence>
<gene>
    <name evidence="2" type="ORF">SAMN04490247_2111</name>
</gene>
<dbReference type="Gene3D" id="1.20.1280.250">
    <property type="match status" value="1"/>
</dbReference>
<dbReference type="Proteomes" id="UP000199225">
    <property type="component" value="Unassembled WGS sequence"/>
</dbReference>
<dbReference type="Pfam" id="PF07299">
    <property type="entry name" value="EF-G-binding_N"/>
    <property type="match status" value="1"/>
</dbReference>
<organism evidence="2 3">
    <name type="scientific">Salimicrobium halophilum</name>
    <dbReference type="NCBI Taxonomy" id="86666"/>
    <lineage>
        <taxon>Bacteria</taxon>
        <taxon>Bacillati</taxon>
        <taxon>Bacillota</taxon>
        <taxon>Bacilli</taxon>
        <taxon>Bacillales</taxon>
        <taxon>Bacillaceae</taxon>
        <taxon>Salimicrobium</taxon>
    </lineage>
</organism>
<dbReference type="CDD" id="cd16342">
    <property type="entry name" value="FusC_FusB"/>
    <property type="match status" value="1"/>
</dbReference>
<dbReference type="STRING" id="86666.SAMN04490247_2111"/>
<dbReference type="AlphaFoldDB" id="A0A1G8U8M9"/>
<dbReference type="EMBL" id="FNEV01000006">
    <property type="protein sequence ID" value="SDJ50132.1"/>
    <property type="molecule type" value="Genomic_DNA"/>
</dbReference>
<accession>A0A1G8U8M9</accession>
<proteinExistence type="predicted"/>
<protein>
    <submittedName>
        <fullName evidence="2">FBP C-terminal treble-clef zinc-finger</fullName>
    </submittedName>
</protein>
<keyword evidence="2" id="KW-0479">Metal-binding</keyword>
<dbReference type="InterPro" id="IPR010841">
    <property type="entry name" value="EF-G-binding_N"/>
</dbReference>
<keyword evidence="2" id="KW-0862">Zinc</keyword>
<dbReference type="GO" id="GO:0008270">
    <property type="term" value="F:zinc ion binding"/>
    <property type="evidence" value="ECO:0007669"/>
    <property type="project" value="UniProtKB-KW"/>
</dbReference>
<dbReference type="RefSeq" id="WP_176757501.1">
    <property type="nucleotide sequence ID" value="NZ_FNEV01000006.1"/>
</dbReference>